<proteinExistence type="inferred from homology"/>
<organism evidence="8 9">
    <name type="scientific">Viridothelium virens</name>
    <name type="common">Speckled blister lichen</name>
    <name type="synonym">Trypethelium virens</name>
    <dbReference type="NCBI Taxonomy" id="1048519"/>
    <lineage>
        <taxon>Eukaryota</taxon>
        <taxon>Fungi</taxon>
        <taxon>Dikarya</taxon>
        <taxon>Ascomycota</taxon>
        <taxon>Pezizomycotina</taxon>
        <taxon>Dothideomycetes</taxon>
        <taxon>Dothideomycetes incertae sedis</taxon>
        <taxon>Trypetheliales</taxon>
        <taxon>Trypetheliaceae</taxon>
        <taxon>Viridothelium</taxon>
    </lineage>
</organism>
<dbReference type="Pfam" id="PF09696">
    <property type="entry name" value="Ctf8"/>
    <property type="match status" value="1"/>
</dbReference>
<evidence type="ECO:0008006" key="10">
    <source>
        <dbReference type="Google" id="ProtNLM"/>
    </source>
</evidence>
<evidence type="ECO:0000256" key="4">
    <source>
        <dbReference type="ARBA" id="ARBA00023242"/>
    </source>
</evidence>
<keyword evidence="5" id="KW-0131">Cell cycle</keyword>
<evidence type="ECO:0000256" key="5">
    <source>
        <dbReference type="ARBA" id="ARBA00023306"/>
    </source>
</evidence>
<dbReference type="OrthoDB" id="121932at2759"/>
<accession>A0A6A6H5V2</accession>
<dbReference type="GO" id="GO:0031390">
    <property type="term" value="C:Ctf18 RFC-like complex"/>
    <property type="evidence" value="ECO:0007669"/>
    <property type="project" value="InterPro"/>
</dbReference>
<feature type="compositionally biased region" description="Low complexity" evidence="7">
    <location>
        <begin position="57"/>
        <end position="68"/>
    </location>
</feature>
<evidence type="ECO:0000313" key="9">
    <source>
        <dbReference type="Proteomes" id="UP000800092"/>
    </source>
</evidence>
<sequence length="147" mass="16122">MPSIPIYPPNPNSSPSLTSSTNPLPPLLHTPTGLAILEIQGTINFPSNPNPDPTPNLTPTSSSTPSIPIGHLVFPDDASTEGRDTSGKHDRRVYLYVGKHQRLTGEMRELGKPLGVLRKRERGEELEIVEVVRWKVMFASRPEPVGE</sequence>
<keyword evidence="4" id="KW-0539">Nucleus</keyword>
<protein>
    <recommendedName>
        <fullName evidence="10">Sister chromatid cohesion protein Ctf8</fullName>
    </recommendedName>
</protein>
<name>A0A6A6H5V2_VIRVR</name>
<dbReference type="GO" id="GO:0007064">
    <property type="term" value="P:mitotic sister chromatid cohesion"/>
    <property type="evidence" value="ECO:0007669"/>
    <property type="project" value="InterPro"/>
</dbReference>
<evidence type="ECO:0000256" key="7">
    <source>
        <dbReference type="SAM" id="MobiDB-lite"/>
    </source>
</evidence>
<dbReference type="AlphaFoldDB" id="A0A6A6H5V2"/>
<dbReference type="Proteomes" id="UP000800092">
    <property type="component" value="Unassembled WGS sequence"/>
</dbReference>
<dbReference type="GO" id="GO:0006260">
    <property type="term" value="P:DNA replication"/>
    <property type="evidence" value="ECO:0007669"/>
    <property type="project" value="UniProtKB-KW"/>
</dbReference>
<gene>
    <name evidence="8" type="ORF">EV356DRAFT_503828</name>
</gene>
<dbReference type="PANTHER" id="PTHR28605:SF1">
    <property type="entry name" value="CHROMOSOME TRANSMISSION FIDELITY FACTOR 8"/>
    <property type="match status" value="1"/>
</dbReference>
<feature type="region of interest" description="Disordered" evidence="7">
    <location>
        <begin position="1"/>
        <end position="29"/>
    </location>
</feature>
<evidence type="ECO:0000313" key="8">
    <source>
        <dbReference type="EMBL" id="KAF2233239.1"/>
    </source>
</evidence>
<feature type="region of interest" description="Disordered" evidence="7">
    <location>
        <begin position="42"/>
        <end position="88"/>
    </location>
</feature>
<feature type="compositionally biased region" description="Pro residues" evidence="7">
    <location>
        <begin position="1"/>
        <end position="12"/>
    </location>
</feature>
<evidence type="ECO:0000256" key="1">
    <source>
        <dbReference type="ARBA" id="ARBA00004123"/>
    </source>
</evidence>
<comment type="subcellular location">
    <subcellularLocation>
        <location evidence="1">Nucleus</location>
    </subcellularLocation>
</comment>
<dbReference type="EMBL" id="ML991808">
    <property type="protein sequence ID" value="KAF2233239.1"/>
    <property type="molecule type" value="Genomic_DNA"/>
</dbReference>
<evidence type="ECO:0000256" key="6">
    <source>
        <dbReference type="ARBA" id="ARBA00038447"/>
    </source>
</evidence>
<feature type="compositionally biased region" description="Low complexity" evidence="7">
    <location>
        <begin position="13"/>
        <end position="22"/>
    </location>
</feature>
<dbReference type="InterPro" id="IPR018607">
    <property type="entry name" value="Ctf8"/>
</dbReference>
<evidence type="ECO:0000256" key="2">
    <source>
        <dbReference type="ARBA" id="ARBA00022705"/>
    </source>
</evidence>
<keyword evidence="9" id="KW-1185">Reference proteome</keyword>
<keyword evidence="3" id="KW-0238">DNA-binding</keyword>
<evidence type="ECO:0000256" key="3">
    <source>
        <dbReference type="ARBA" id="ARBA00023125"/>
    </source>
</evidence>
<reference evidence="8" key="1">
    <citation type="journal article" date="2020" name="Stud. Mycol.">
        <title>101 Dothideomycetes genomes: a test case for predicting lifestyles and emergence of pathogens.</title>
        <authorList>
            <person name="Haridas S."/>
            <person name="Albert R."/>
            <person name="Binder M."/>
            <person name="Bloem J."/>
            <person name="Labutti K."/>
            <person name="Salamov A."/>
            <person name="Andreopoulos B."/>
            <person name="Baker S."/>
            <person name="Barry K."/>
            <person name="Bills G."/>
            <person name="Bluhm B."/>
            <person name="Cannon C."/>
            <person name="Castanera R."/>
            <person name="Culley D."/>
            <person name="Daum C."/>
            <person name="Ezra D."/>
            <person name="Gonzalez J."/>
            <person name="Henrissat B."/>
            <person name="Kuo A."/>
            <person name="Liang C."/>
            <person name="Lipzen A."/>
            <person name="Lutzoni F."/>
            <person name="Magnuson J."/>
            <person name="Mondo S."/>
            <person name="Nolan M."/>
            <person name="Ohm R."/>
            <person name="Pangilinan J."/>
            <person name="Park H.-J."/>
            <person name="Ramirez L."/>
            <person name="Alfaro M."/>
            <person name="Sun H."/>
            <person name="Tritt A."/>
            <person name="Yoshinaga Y."/>
            <person name="Zwiers L.-H."/>
            <person name="Turgeon B."/>
            <person name="Goodwin S."/>
            <person name="Spatafora J."/>
            <person name="Crous P."/>
            <person name="Grigoriev I."/>
        </authorList>
    </citation>
    <scope>NUCLEOTIDE SEQUENCE</scope>
    <source>
        <strain evidence="8">Tuck. ex Michener</strain>
    </source>
</reference>
<keyword evidence="2" id="KW-0235">DNA replication</keyword>
<dbReference type="PANTHER" id="PTHR28605">
    <property type="entry name" value="CTF8, CHROMOSOME TRANSMISSION FIDELITY FACTOR 8 HOMOLOG (S. CEREVISIAE)"/>
    <property type="match status" value="1"/>
</dbReference>
<comment type="similarity">
    <text evidence="6">Belongs to the CTF8 family.</text>
</comment>
<dbReference type="GO" id="GO:0003677">
    <property type="term" value="F:DNA binding"/>
    <property type="evidence" value="ECO:0007669"/>
    <property type="project" value="UniProtKB-KW"/>
</dbReference>